<dbReference type="SMART" id="SM00015">
    <property type="entry name" value="IQ"/>
    <property type="match status" value="2"/>
</dbReference>
<evidence type="ECO:0008006" key="4">
    <source>
        <dbReference type="Google" id="ProtNLM"/>
    </source>
</evidence>
<dbReference type="InterPro" id="IPR011992">
    <property type="entry name" value="EF-hand-dom_pair"/>
</dbReference>
<feature type="region of interest" description="Disordered" evidence="2">
    <location>
        <begin position="93"/>
        <end position="144"/>
    </location>
</feature>
<evidence type="ECO:0000256" key="1">
    <source>
        <dbReference type="SAM" id="Coils"/>
    </source>
</evidence>
<dbReference type="EMBL" id="KI913187">
    <property type="protein sequence ID" value="ETV68300.1"/>
    <property type="molecule type" value="Genomic_DNA"/>
</dbReference>
<dbReference type="PANTHER" id="PTHR34491">
    <property type="entry name" value="A-TYPE INCLUSION PROTEIN, PUTATIVE-RELATED"/>
    <property type="match status" value="1"/>
</dbReference>
<feature type="compositionally biased region" description="Polar residues" evidence="2">
    <location>
        <begin position="2030"/>
        <end position="2042"/>
    </location>
</feature>
<dbReference type="Gene3D" id="3.40.50.1820">
    <property type="entry name" value="alpha/beta hydrolase"/>
    <property type="match status" value="1"/>
</dbReference>
<feature type="region of interest" description="Disordered" evidence="2">
    <location>
        <begin position="159"/>
        <end position="212"/>
    </location>
</feature>
<feature type="region of interest" description="Disordered" evidence="2">
    <location>
        <begin position="745"/>
        <end position="769"/>
    </location>
</feature>
<dbReference type="STRING" id="112090.W4FLD6"/>
<dbReference type="PANTHER" id="PTHR34491:SF156">
    <property type="entry name" value="KINESIN MOTOR DOMAIN-CONTAINING PROTEIN"/>
    <property type="match status" value="1"/>
</dbReference>
<evidence type="ECO:0000313" key="3">
    <source>
        <dbReference type="EMBL" id="ETV68300.1"/>
    </source>
</evidence>
<dbReference type="PROSITE" id="PS50096">
    <property type="entry name" value="IQ"/>
    <property type="match status" value="2"/>
</dbReference>
<gene>
    <name evidence="3" type="ORF">H257_15743</name>
</gene>
<feature type="region of interest" description="Disordered" evidence="2">
    <location>
        <begin position="2021"/>
        <end position="2047"/>
    </location>
</feature>
<reference evidence="3" key="1">
    <citation type="submission" date="2013-12" db="EMBL/GenBank/DDBJ databases">
        <title>The Genome Sequence of Aphanomyces astaci APO3.</title>
        <authorList>
            <consortium name="The Broad Institute Genomics Platform"/>
            <person name="Russ C."/>
            <person name="Tyler B."/>
            <person name="van West P."/>
            <person name="Dieguez-Uribeondo J."/>
            <person name="Young S.K."/>
            <person name="Zeng Q."/>
            <person name="Gargeya S."/>
            <person name="Fitzgerald M."/>
            <person name="Abouelleil A."/>
            <person name="Alvarado L."/>
            <person name="Chapman S.B."/>
            <person name="Gainer-Dewar J."/>
            <person name="Goldberg J."/>
            <person name="Griggs A."/>
            <person name="Gujja S."/>
            <person name="Hansen M."/>
            <person name="Howarth C."/>
            <person name="Imamovic A."/>
            <person name="Ireland A."/>
            <person name="Larimer J."/>
            <person name="McCowan C."/>
            <person name="Murphy C."/>
            <person name="Pearson M."/>
            <person name="Poon T.W."/>
            <person name="Priest M."/>
            <person name="Roberts A."/>
            <person name="Saif S."/>
            <person name="Shea T."/>
            <person name="Sykes S."/>
            <person name="Wortman J."/>
            <person name="Nusbaum C."/>
            <person name="Birren B."/>
        </authorList>
    </citation>
    <scope>NUCLEOTIDE SEQUENCE [LARGE SCALE GENOMIC DNA]</scope>
    <source>
        <strain evidence="3">APO3</strain>
    </source>
</reference>
<name>W4FLD6_APHAT</name>
<proteinExistence type="predicted"/>
<feature type="compositionally biased region" description="Polar residues" evidence="2">
    <location>
        <begin position="123"/>
        <end position="134"/>
    </location>
</feature>
<protein>
    <recommendedName>
        <fullName evidence="4">EF-hand domain-containing protein</fullName>
    </recommendedName>
</protein>
<dbReference type="InterPro" id="IPR000048">
    <property type="entry name" value="IQ_motif_EF-hand-BS"/>
</dbReference>
<dbReference type="RefSeq" id="XP_009842244.1">
    <property type="nucleotide sequence ID" value="XM_009843942.1"/>
</dbReference>
<dbReference type="InterPro" id="IPR029058">
    <property type="entry name" value="AB_hydrolase_fold"/>
</dbReference>
<accession>W4FLD6</accession>
<dbReference type="GeneID" id="20817739"/>
<dbReference type="VEuPathDB" id="FungiDB:H257_15743"/>
<organism evidence="3">
    <name type="scientific">Aphanomyces astaci</name>
    <name type="common">Crayfish plague agent</name>
    <dbReference type="NCBI Taxonomy" id="112090"/>
    <lineage>
        <taxon>Eukaryota</taxon>
        <taxon>Sar</taxon>
        <taxon>Stramenopiles</taxon>
        <taxon>Oomycota</taxon>
        <taxon>Saprolegniomycetes</taxon>
        <taxon>Saprolegniales</taxon>
        <taxon>Verrucalvaceae</taxon>
        <taxon>Aphanomyces</taxon>
    </lineage>
</organism>
<dbReference type="OrthoDB" id="70856at2759"/>
<dbReference type="SUPFAM" id="SSF47473">
    <property type="entry name" value="EF-hand"/>
    <property type="match status" value="1"/>
</dbReference>
<dbReference type="SUPFAM" id="SSF53474">
    <property type="entry name" value="alpha/beta-Hydrolases"/>
    <property type="match status" value="1"/>
</dbReference>
<sequence>MSQVHFKCSEAAATLRELLLAAIERGISVEDSFGHFDPTGEGVVDLSQFILGLRTLGIPLSVEAASLLLRQLSDTSTTHLTVQDFHRLCIQLPKQPRKKPPKHPVVANAKAKRHKLSQDNHTRPTQASTEQRVAQAQGLPQWAHDRSKRALKELQQLSKNLKPSPLHLGPRNDFKDGLFSEDEDGDDTGLNGPATSPPVRPSTPPPETTYDGTRCQVYAVNDHVDLRYAILTAPVDAVEDSMRWTGEAQALDHSQVTRHLKTPKSQLGVKLIAVIDVFQTLDVVEAALQPLFQMYTSAKVLVIGHPCRMDSATVVNNVMLATWMGQLITHLLHSHEWTVQPKYGPGGTPQFLVGFGSGASVAAHFTLITAPQQPKLHVLNQALHGLVLFNGFCCTDGIKAKVQQLLHSLQHAKHVTESHQQLAAILFSDSYLNHETRDKALTEFFRHRRGFFDSPSKRIFTQLLKGVLKHQDLRPVLSNLHMPLFVVHGSHNSWIPPAQVSYFQDKRQLALSLDDELTSSGGVVHVSWLKGGHELLQERPTFLHSFLDQLVTAAQRAMQAQSTSADDKGGADDKLVDDGTSAVAGGANIAMDRLVGDGDVDELTVGQSPTITRDTRDMDDDNIPQLLPKVQEMYQTLGLNGIRQELIDRDIDVPLGPPDQVLWLLNRTLTAEADAARAADIKKAAKRELELDHARQVERQHEEKHQKKLRELARQQARFQKESMAFKAKEEARLLQQTIAQAEWTERSAMEASDQQSRRREAHDAKMLQWRETNSNALSTVDVLNEERQDKRDEQVAIQQGLDRAAQRAKLQADLWTLQRQMEANQVTLRGDVEGYAIDCLIRSHEIPTLVRGVHCLIQDVHAVRSQKQSSLARQRSSQANQQSIQATLDDTSRMYHNLLRVLQRAEDENVIAKPEAGGTVRLIPATAQGMRLLRDKINALHQEMTHLTSVVAVANAEVVMFDRAMQSLAVLQKRTDVAMSTLQGKVKAMLAEANEDLAVLREEQESEALADSKRLTAINSTEARVHKITVELERVDTLTTPYIDTDVYIAGTLQRVERHILTSNLQAERMKLQQQLETLQTQAATAKVHRTNLRAQGIELTDALVSLLQADTMLADVLAMDGPSTSSSLSSPLAFESRNDDPSKLNALQPPIVLASSVDVSTTIRRKGVHERSLDEKKWVALDRLLSPALYLTLSEPDIQEMRLNAHYNTSLTAVQISRLLQLPERANLALPFLKSTEEVQAHKLLRQYTKGDGESFFNALDVQFAPPRELIQDLDTAIHKQMGAALRLKPIEACSPVERAWRDCDRVLQEDKEGGAADRVVASLPLGLTSIRELKQLTTLSQSDHPAWKVLHLYGSLMPPRVVVVHTLADIVAAPEHCTMLVDSNQQSKLMELTDCRLRARQSATHEFQLHTTALHLTVSIVFEGKFTSMGYQVGRLAAMLYYMSGDAPAPIGQVLYSDIALNTRESLGRVVLRHKPSQVPIAQGSYHIVVGCPSETKYSIIVSCHLVSPVAAFVKQAKQLALTHQARLPMGRQEIDMYWQSMRLAERKLNLVKLAAADAMAKAKEAEMVVASTQELLHSFQSNSEIATDSSNRTHLLTKMREADRMFTKQCKLHTIRQEECRDIHTALAHLASLHADLLLERARLETSLREYRQYLPDATGRLEGHTAGFKIGYALGADYHVVKTAKMRWRDLAALKGQLRTLLTSAQRVRRKYKKSPLSLNPTERQWILLDRIRFPDFYLWEQEAVHATEMLHGSSLAPPGMDLTAHERSLLAWTASELERVLTAPVNQLRNKELQLRKAMLVFRDTKVAAVPAALLASWRTKLPSDLKPEQREWVAMERVLHPDLYSTKLTPAVPTHWTKDKLLSLIQTPEEQISILPPKERHVRDLLWHYDNVFCLELVAPKAVPVSHHAVNHTQQGMKVEVDIDLRCRLVQQELDRAMANPNDMMDSSILHSAPQRFPTQVLRLELEKELDRLLLSQLYEREMAEWKALAASLDKTDDGDSSDSDPEAQIARLAKAKAAGKPQSGTKKATKPSFQKQKRAIQDALVPKTIEREQLDVERKQLGPGGCMACKANPCMWTPYLDDRLPTIQHRVHLLQDEIERVKRSKETVVSSATCLTALRSGGGAVSFRKMDLFSELTMECRVWEKHLRLRAIDTELHAAYNWPGDHFETVALHGFTQMQQTEKVKAALTREQNTLVAQLVANEVMEDMLEFMLEGWVFGERESRRQVQGYVPSVYKEGPLTVHALRSLAFLDRDTLASDADELKDMNEAKAKFGTPFDKWTPIEVDAQATQRRGKAVQAGSAVATVLNETEQALKFGLFCMTLMYFRGLSLLQKQKNVWNTHASKPPPPTTKLDKPSVLQGERARQANRQRRLDAANVKAKIGLDRKYLREQERMAAYRQKLYAQHRLAKQETRASTHIQRVFRGYLGRGAAAKWKLRRAELEAQMALELAAATTMQRAYRGRLGRLAAEARRIELAEFIAQIRADEAIVEEEEYWKHHMSERLRRRINGFLQRKAA</sequence>
<feature type="compositionally biased region" description="Pro residues" evidence="2">
    <location>
        <begin position="195"/>
        <end position="207"/>
    </location>
</feature>
<evidence type="ECO:0000256" key="2">
    <source>
        <dbReference type="SAM" id="MobiDB-lite"/>
    </source>
</evidence>
<keyword evidence="1" id="KW-0175">Coiled coil</keyword>
<feature type="compositionally biased region" description="Basic and acidic residues" evidence="2">
    <location>
        <begin position="756"/>
        <end position="766"/>
    </location>
</feature>
<feature type="coiled-coil region" evidence="1">
    <location>
        <begin position="1063"/>
        <end position="1090"/>
    </location>
</feature>